<evidence type="ECO:0000256" key="8">
    <source>
        <dbReference type="PROSITE-ProRule" id="PRU00175"/>
    </source>
</evidence>
<reference evidence="12 13" key="1">
    <citation type="submission" date="2025-04" db="UniProtKB">
        <authorList>
            <consortium name="RefSeq"/>
        </authorList>
    </citation>
    <scope>IDENTIFICATION</scope>
</reference>
<evidence type="ECO:0000259" key="9">
    <source>
        <dbReference type="PROSITE" id="PS50089"/>
    </source>
</evidence>
<dbReference type="InterPro" id="IPR027417">
    <property type="entry name" value="P-loop_NTPase"/>
</dbReference>
<dbReference type="RefSeq" id="XP_039128843.1">
    <property type="nucleotide sequence ID" value="XM_039272909.1"/>
</dbReference>
<dbReference type="InterPro" id="IPR017907">
    <property type="entry name" value="Znf_RING_CS"/>
</dbReference>
<evidence type="ECO:0000313" key="15">
    <source>
        <dbReference type="RefSeq" id="XP_039128846.1"/>
    </source>
</evidence>
<evidence type="ECO:0000256" key="2">
    <source>
        <dbReference type="ARBA" id="ARBA00022741"/>
    </source>
</evidence>
<dbReference type="CDD" id="cd18793">
    <property type="entry name" value="SF2_C_SNF"/>
    <property type="match status" value="1"/>
</dbReference>
<dbReference type="GeneID" id="120264981"/>
<dbReference type="SMART" id="SM00490">
    <property type="entry name" value="HELICc"/>
    <property type="match status" value="1"/>
</dbReference>
<dbReference type="SMART" id="SM00184">
    <property type="entry name" value="RING"/>
    <property type="match status" value="1"/>
</dbReference>
<evidence type="ECO:0000256" key="5">
    <source>
        <dbReference type="ARBA" id="ARBA00022806"/>
    </source>
</evidence>
<feature type="domain" description="RING-type" evidence="9">
    <location>
        <begin position="154"/>
        <end position="199"/>
    </location>
</feature>
<dbReference type="PROSITE" id="PS00518">
    <property type="entry name" value="ZF_RING_1"/>
    <property type="match status" value="1"/>
</dbReference>
<dbReference type="GO" id="GO:0005634">
    <property type="term" value="C:nucleus"/>
    <property type="evidence" value="ECO:0007669"/>
    <property type="project" value="TreeGrafter"/>
</dbReference>
<keyword evidence="5" id="KW-0347">Helicase</keyword>
<dbReference type="InterPro" id="IPR049730">
    <property type="entry name" value="SNF2/RAD54-like_C"/>
</dbReference>
<dbReference type="RefSeq" id="XP_039128847.1">
    <property type="nucleotide sequence ID" value="XM_039272913.1"/>
</dbReference>
<dbReference type="Proteomes" id="UP001515500">
    <property type="component" value="Chromosome 7"/>
</dbReference>
<evidence type="ECO:0000256" key="6">
    <source>
        <dbReference type="ARBA" id="ARBA00022833"/>
    </source>
</evidence>
<evidence type="ECO:0000256" key="1">
    <source>
        <dbReference type="ARBA" id="ARBA00022723"/>
    </source>
</evidence>
<evidence type="ECO:0000313" key="11">
    <source>
        <dbReference type="Proteomes" id="UP001515500"/>
    </source>
</evidence>
<dbReference type="Gene3D" id="3.40.50.300">
    <property type="entry name" value="P-loop containing nucleotide triphosphate hydrolases"/>
    <property type="match status" value="2"/>
</dbReference>
<dbReference type="Pfam" id="PF13639">
    <property type="entry name" value="zf-RING_2"/>
    <property type="match status" value="1"/>
</dbReference>
<dbReference type="InterPro" id="IPR001841">
    <property type="entry name" value="Znf_RING"/>
</dbReference>
<keyword evidence="4" id="KW-0378">Hydrolase</keyword>
<dbReference type="RefSeq" id="XP_039128846.1">
    <property type="nucleotide sequence ID" value="XM_039272912.1"/>
</dbReference>
<dbReference type="GO" id="GO:0005524">
    <property type="term" value="F:ATP binding"/>
    <property type="evidence" value="ECO:0007669"/>
    <property type="project" value="UniProtKB-KW"/>
</dbReference>
<sequence>MDGCSKVAKILDVLVSGCAADDKINLNQKRKDITLGKMKDTSCRDGQRLATMPPKVVKTCFVELSAEERKCYDEMERQSQIIIKSFVVEGTLRHNYQIALSFISQLRQICNHPALCSKSSSRLLASNIEEYVSKKMELIRKYRSVIKDEDDFDCPICLCQPEKIVRTHCNHVFCESCILKIVKEERFLFPIYTPCPICRRPLSRSRVYDVPQPTVKEDDLKKLINSNVEDDLQTLINSKPNLSAKIKKLLQLFMASKEANPSIKSVVFSQFRKMLILLEKPLKAAGFRVLHLDASMSIKKKTEVIQEFGKNGSNSSTILLATLKAACAGINLTAASRVYLIDPWLTPSIEEQAISRVHRLGQNEEVRVIRLIVKNSIEDMVLQLQEQKKILAGGATLVGRKNSKSQANMRLNEICTMMSL</sequence>
<dbReference type="PANTHER" id="PTHR45626">
    <property type="entry name" value="TRANSCRIPTION TERMINATION FACTOR 2-RELATED"/>
    <property type="match status" value="1"/>
</dbReference>
<dbReference type="InterPro" id="IPR001650">
    <property type="entry name" value="Helicase_C-like"/>
</dbReference>
<dbReference type="GO" id="GO:0016787">
    <property type="term" value="F:hydrolase activity"/>
    <property type="evidence" value="ECO:0007669"/>
    <property type="project" value="UniProtKB-KW"/>
</dbReference>
<evidence type="ECO:0000313" key="13">
    <source>
        <dbReference type="RefSeq" id="XP_039128843.1"/>
    </source>
</evidence>
<dbReference type="SUPFAM" id="SSF52540">
    <property type="entry name" value="P-loop containing nucleoside triphosphate hydrolases"/>
    <property type="match status" value="1"/>
</dbReference>
<dbReference type="RefSeq" id="XP_039128844.1">
    <property type="nucleotide sequence ID" value="XM_039272910.1"/>
</dbReference>
<evidence type="ECO:0000313" key="12">
    <source>
        <dbReference type="RefSeq" id="XP_039128842.1"/>
    </source>
</evidence>
<evidence type="ECO:0000313" key="16">
    <source>
        <dbReference type="RefSeq" id="XP_039128847.1"/>
    </source>
</evidence>
<keyword evidence="1" id="KW-0479">Metal-binding</keyword>
<evidence type="ECO:0000256" key="4">
    <source>
        <dbReference type="ARBA" id="ARBA00022801"/>
    </source>
</evidence>
<evidence type="ECO:0000313" key="17">
    <source>
        <dbReference type="RefSeq" id="XP_039128848.1"/>
    </source>
</evidence>
<dbReference type="Gene3D" id="3.30.40.10">
    <property type="entry name" value="Zinc/RING finger domain, C3HC4 (zinc finger)"/>
    <property type="match status" value="1"/>
</dbReference>
<dbReference type="RefSeq" id="XP_039128842.1">
    <property type="nucleotide sequence ID" value="XM_039272908.1"/>
</dbReference>
<dbReference type="GO" id="GO:0008270">
    <property type="term" value="F:zinc ion binding"/>
    <property type="evidence" value="ECO:0007669"/>
    <property type="project" value="UniProtKB-KW"/>
</dbReference>
<organism evidence="11 12">
    <name type="scientific">Dioscorea cayennensis subsp. rotundata</name>
    <name type="common">White Guinea yam</name>
    <name type="synonym">Dioscorea rotundata</name>
    <dbReference type="NCBI Taxonomy" id="55577"/>
    <lineage>
        <taxon>Eukaryota</taxon>
        <taxon>Viridiplantae</taxon>
        <taxon>Streptophyta</taxon>
        <taxon>Embryophyta</taxon>
        <taxon>Tracheophyta</taxon>
        <taxon>Spermatophyta</taxon>
        <taxon>Magnoliopsida</taxon>
        <taxon>Liliopsida</taxon>
        <taxon>Dioscoreales</taxon>
        <taxon>Dioscoreaceae</taxon>
        <taxon>Dioscorea</taxon>
    </lineage>
</organism>
<protein>
    <submittedName>
        <fullName evidence="12 13">SWI/SNF-related matrix-associated actin-dependent regulator of chromatin subfamily A member 3-like 1 isoform X1</fullName>
    </submittedName>
</protein>
<dbReference type="GO" id="GO:0004386">
    <property type="term" value="F:helicase activity"/>
    <property type="evidence" value="ECO:0007669"/>
    <property type="project" value="UniProtKB-KW"/>
</dbReference>
<evidence type="ECO:0000313" key="14">
    <source>
        <dbReference type="RefSeq" id="XP_039128844.1"/>
    </source>
</evidence>
<evidence type="ECO:0000259" key="10">
    <source>
        <dbReference type="PROSITE" id="PS51194"/>
    </source>
</evidence>
<keyword evidence="6" id="KW-0862">Zinc</keyword>
<dbReference type="AlphaFoldDB" id="A0AB40BN85"/>
<dbReference type="PANTHER" id="PTHR45626:SF17">
    <property type="entry name" value="HELICASE-LIKE TRANSCRIPTION FACTOR"/>
    <property type="match status" value="1"/>
</dbReference>
<dbReference type="Pfam" id="PF00271">
    <property type="entry name" value="Helicase_C"/>
    <property type="match status" value="1"/>
</dbReference>
<dbReference type="RefSeq" id="XP_039128848.1">
    <property type="nucleotide sequence ID" value="XM_039272914.1"/>
</dbReference>
<proteinExistence type="predicted"/>
<accession>A0AB40BN85</accession>
<dbReference type="SUPFAM" id="SSF57850">
    <property type="entry name" value="RING/U-box"/>
    <property type="match status" value="1"/>
</dbReference>
<keyword evidence="11" id="KW-1185">Reference proteome</keyword>
<evidence type="ECO:0000256" key="7">
    <source>
        <dbReference type="ARBA" id="ARBA00022840"/>
    </source>
</evidence>
<evidence type="ECO:0000256" key="3">
    <source>
        <dbReference type="ARBA" id="ARBA00022771"/>
    </source>
</evidence>
<dbReference type="GO" id="GO:0006281">
    <property type="term" value="P:DNA repair"/>
    <property type="evidence" value="ECO:0007669"/>
    <property type="project" value="TreeGrafter"/>
</dbReference>
<dbReference type="PROSITE" id="PS51194">
    <property type="entry name" value="HELICASE_CTER"/>
    <property type="match status" value="1"/>
</dbReference>
<dbReference type="InterPro" id="IPR013083">
    <property type="entry name" value="Znf_RING/FYVE/PHD"/>
</dbReference>
<gene>
    <name evidence="12 13 14 15 16 17" type="primary">LOC120264981</name>
</gene>
<dbReference type="PROSITE" id="PS50089">
    <property type="entry name" value="ZF_RING_2"/>
    <property type="match status" value="1"/>
</dbReference>
<dbReference type="InterPro" id="IPR050628">
    <property type="entry name" value="SNF2_RAD54_helicase_TF"/>
</dbReference>
<feature type="domain" description="Helicase C-terminal" evidence="10">
    <location>
        <begin position="248"/>
        <end position="415"/>
    </location>
</feature>
<name>A0AB40BN85_DIOCR</name>
<keyword evidence="7" id="KW-0067">ATP-binding</keyword>
<keyword evidence="2" id="KW-0547">Nucleotide-binding</keyword>
<dbReference type="GO" id="GO:0008094">
    <property type="term" value="F:ATP-dependent activity, acting on DNA"/>
    <property type="evidence" value="ECO:0007669"/>
    <property type="project" value="TreeGrafter"/>
</dbReference>
<keyword evidence="3 8" id="KW-0863">Zinc-finger</keyword>